<dbReference type="Pfam" id="PF12833">
    <property type="entry name" value="HTH_18"/>
    <property type="match status" value="1"/>
</dbReference>
<dbReference type="InterPro" id="IPR002818">
    <property type="entry name" value="DJ-1/PfpI"/>
</dbReference>
<dbReference type="SUPFAM" id="SSF46689">
    <property type="entry name" value="Homeodomain-like"/>
    <property type="match status" value="2"/>
</dbReference>
<dbReference type="Proteomes" id="UP000186905">
    <property type="component" value="Unassembled WGS sequence"/>
</dbReference>
<sequence>MHNNKQVRIGILNYPGCLQSAVFGLSELFELANRIGQQEDSNIEFDTSIILSTEDSLESKHPHYQVLVIPPSLDEQAYQAPPGDLCAWIVSAHQAGTLICSACAGAFILAATGLLDAREVTTHWGLAEKLSSRFPALVLNSERILVNDGDIITAGGIMSWVDLGLELVAQFSHPSIMRQLGKSMVVDTGEREQRYYTRFIPKRGHGDQAVLKVQQYIQINFHRPISVARLSEMSFLAERTFLRRFVKATGLKPIEYLQRARIQKACDLIESSTASIESIANKVGYEDISAFRKVFIRITGLTPRDFRRRFTRAP</sequence>
<keyword evidence="3" id="KW-0804">Transcription</keyword>
<reference evidence="5 6" key="1">
    <citation type="submission" date="2016-09" db="EMBL/GenBank/DDBJ databases">
        <title>Photobacterium proteolyticum sp. nov. a protease producing bacterium isolated from ocean sediments of Laizhou Bay.</title>
        <authorList>
            <person name="Li Y."/>
        </authorList>
    </citation>
    <scope>NUCLEOTIDE SEQUENCE [LARGE SCALE GENOMIC DNA]</scope>
    <source>
        <strain evidence="5 6">13-12</strain>
    </source>
</reference>
<evidence type="ECO:0000313" key="6">
    <source>
        <dbReference type="Proteomes" id="UP000186905"/>
    </source>
</evidence>
<name>A0A1Q9G6X6_9GAMM</name>
<dbReference type="Gene3D" id="3.40.50.880">
    <property type="match status" value="1"/>
</dbReference>
<dbReference type="InterPro" id="IPR018062">
    <property type="entry name" value="HTH_AraC-typ_CS"/>
</dbReference>
<evidence type="ECO:0000256" key="3">
    <source>
        <dbReference type="ARBA" id="ARBA00023163"/>
    </source>
</evidence>
<dbReference type="InterPro" id="IPR009057">
    <property type="entry name" value="Homeodomain-like_sf"/>
</dbReference>
<protein>
    <submittedName>
        <fullName evidence="5">AraC family transcriptional regulator</fullName>
    </submittedName>
</protein>
<accession>A0A1Q9G6X6</accession>
<gene>
    <name evidence="5" type="ORF">BIT28_11165</name>
</gene>
<dbReference type="AlphaFoldDB" id="A0A1Q9G6X6"/>
<dbReference type="EMBL" id="MJIL01000099">
    <property type="protein sequence ID" value="OLQ70085.1"/>
    <property type="molecule type" value="Genomic_DNA"/>
</dbReference>
<dbReference type="SUPFAM" id="SSF52317">
    <property type="entry name" value="Class I glutamine amidotransferase-like"/>
    <property type="match status" value="1"/>
</dbReference>
<dbReference type="InterPro" id="IPR052158">
    <property type="entry name" value="INH-QAR"/>
</dbReference>
<dbReference type="PROSITE" id="PS01124">
    <property type="entry name" value="HTH_ARAC_FAMILY_2"/>
    <property type="match status" value="1"/>
</dbReference>
<dbReference type="SMART" id="SM00342">
    <property type="entry name" value="HTH_ARAC"/>
    <property type="match status" value="1"/>
</dbReference>
<evidence type="ECO:0000259" key="4">
    <source>
        <dbReference type="PROSITE" id="PS01124"/>
    </source>
</evidence>
<dbReference type="PANTHER" id="PTHR43130">
    <property type="entry name" value="ARAC-FAMILY TRANSCRIPTIONAL REGULATOR"/>
    <property type="match status" value="1"/>
</dbReference>
<keyword evidence="1" id="KW-0805">Transcription regulation</keyword>
<dbReference type="GO" id="GO:0003700">
    <property type="term" value="F:DNA-binding transcription factor activity"/>
    <property type="evidence" value="ECO:0007669"/>
    <property type="project" value="InterPro"/>
</dbReference>
<dbReference type="GO" id="GO:0043565">
    <property type="term" value="F:sequence-specific DNA binding"/>
    <property type="evidence" value="ECO:0007669"/>
    <property type="project" value="InterPro"/>
</dbReference>
<keyword evidence="2" id="KW-0238">DNA-binding</keyword>
<keyword evidence="6" id="KW-1185">Reference proteome</keyword>
<dbReference type="Gene3D" id="1.10.10.60">
    <property type="entry name" value="Homeodomain-like"/>
    <property type="match status" value="2"/>
</dbReference>
<dbReference type="OrthoDB" id="9803764at2"/>
<evidence type="ECO:0000256" key="2">
    <source>
        <dbReference type="ARBA" id="ARBA00023125"/>
    </source>
</evidence>
<organism evidence="5 6">
    <name type="scientific">Photobacterium proteolyticum</name>
    <dbReference type="NCBI Taxonomy" id="1903952"/>
    <lineage>
        <taxon>Bacteria</taxon>
        <taxon>Pseudomonadati</taxon>
        <taxon>Pseudomonadota</taxon>
        <taxon>Gammaproteobacteria</taxon>
        <taxon>Vibrionales</taxon>
        <taxon>Vibrionaceae</taxon>
        <taxon>Photobacterium</taxon>
    </lineage>
</organism>
<proteinExistence type="predicted"/>
<dbReference type="Pfam" id="PF01965">
    <property type="entry name" value="DJ-1_PfpI"/>
    <property type="match status" value="1"/>
</dbReference>
<dbReference type="CDD" id="cd03138">
    <property type="entry name" value="GATase1_AraC_2"/>
    <property type="match status" value="1"/>
</dbReference>
<dbReference type="PANTHER" id="PTHR43130:SF3">
    <property type="entry name" value="HTH-TYPE TRANSCRIPTIONAL REGULATOR RV1931C"/>
    <property type="match status" value="1"/>
</dbReference>
<dbReference type="STRING" id="1903952.BIT28_11165"/>
<evidence type="ECO:0000256" key="1">
    <source>
        <dbReference type="ARBA" id="ARBA00023015"/>
    </source>
</evidence>
<dbReference type="InterPro" id="IPR029062">
    <property type="entry name" value="Class_I_gatase-like"/>
</dbReference>
<feature type="domain" description="HTH araC/xylS-type" evidence="4">
    <location>
        <begin position="211"/>
        <end position="309"/>
    </location>
</feature>
<evidence type="ECO:0000313" key="5">
    <source>
        <dbReference type="EMBL" id="OLQ70085.1"/>
    </source>
</evidence>
<dbReference type="RefSeq" id="WP_075768084.1">
    <property type="nucleotide sequence ID" value="NZ_MJIL01000099.1"/>
</dbReference>
<dbReference type="PROSITE" id="PS00041">
    <property type="entry name" value="HTH_ARAC_FAMILY_1"/>
    <property type="match status" value="1"/>
</dbReference>
<dbReference type="InterPro" id="IPR018060">
    <property type="entry name" value="HTH_AraC"/>
</dbReference>
<comment type="caution">
    <text evidence="5">The sequence shown here is derived from an EMBL/GenBank/DDBJ whole genome shotgun (WGS) entry which is preliminary data.</text>
</comment>